<dbReference type="RefSeq" id="XP_022243854.1">
    <property type="nucleotide sequence ID" value="XM_022388146.1"/>
</dbReference>
<evidence type="ECO:0000256" key="4">
    <source>
        <dbReference type="ARBA" id="ARBA00022723"/>
    </source>
</evidence>
<gene>
    <name evidence="9" type="primary">LOC106461277</name>
</gene>
<reference evidence="9" key="1">
    <citation type="submission" date="2025-08" db="UniProtKB">
        <authorList>
            <consortium name="RefSeq"/>
        </authorList>
    </citation>
    <scope>IDENTIFICATION</scope>
    <source>
        <tissue evidence="9">Muscle</tissue>
    </source>
</reference>
<evidence type="ECO:0000256" key="2">
    <source>
        <dbReference type="ARBA" id="ARBA00004496"/>
    </source>
</evidence>
<feature type="non-terminal residue" evidence="9">
    <location>
        <position position="1"/>
    </location>
</feature>
<keyword evidence="8" id="KW-1185">Reference proteome</keyword>
<keyword evidence="6" id="KW-0106">Calcium</keyword>
<protein>
    <submittedName>
        <fullName evidence="9">Calpain-A-like</fullName>
    </submittedName>
</protein>
<evidence type="ECO:0000313" key="8">
    <source>
        <dbReference type="Proteomes" id="UP000694941"/>
    </source>
</evidence>
<dbReference type="GeneID" id="106461277"/>
<keyword evidence="5" id="KW-0677">Repeat</keyword>
<evidence type="ECO:0000256" key="1">
    <source>
        <dbReference type="ARBA" id="ARBA00004308"/>
    </source>
</evidence>
<keyword evidence="3" id="KW-0963">Cytoplasm</keyword>
<dbReference type="SUPFAM" id="SSF47473">
    <property type="entry name" value="EF-hand"/>
    <property type="match status" value="1"/>
</dbReference>
<evidence type="ECO:0000256" key="5">
    <source>
        <dbReference type="ARBA" id="ARBA00022737"/>
    </source>
</evidence>
<evidence type="ECO:0000313" key="9">
    <source>
        <dbReference type="RefSeq" id="XP_022243854.1"/>
    </source>
</evidence>
<dbReference type="InterPro" id="IPR011992">
    <property type="entry name" value="EF-hand-dom_pair"/>
</dbReference>
<keyword evidence="7" id="KW-0472">Membrane</keyword>
<dbReference type="Proteomes" id="UP000694941">
    <property type="component" value="Unplaced"/>
</dbReference>
<accession>A0ABM1SJP8</accession>
<dbReference type="PANTHER" id="PTHR46735:SF3">
    <property type="entry name" value="CALPAIN SMALL SUBUNIT 1-RELATED"/>
    <property type="match status" value="1"/>
</dbReference>
<proteinExistence type="predicted"/>
<organism evidence="8 9">
    <name type="scientific">Limulus polyphemus</name>
    <name type="common">Atlantic horseshoe crab</name>
    <dbReference type="NCBI Taxonomy" id="6850"/>
    <lineage>
        <taxon>Eukaryota</taxon>
        <taxon>Metazoa</taxon>
        <taxon>Ecdysozoa</taxon>
        <taxon>Arthropoda</taxon>
        <taxon>Chelicerata</taxon>
        <taxon>Merostomata</taxon>
        <taxon>Xiphosura</taxon>
        <taxon>Limulidae</taxon>
        <taxon>Limulus</taxon>
    </lineage>
</organism>
<comment type="subcellular location">
    <subcellularLocation>
        <location evidence="2">Cytoplasm</location>
    </subcellularLocation>
    <subcellularLocation>
        <location evidence="1">Endomembrane system</location>
    </subcellularLocation>
</comment>
<evidence type="ECO:0000256" key="7">
    <source>
        <dbReference type="ARBA" id="ARBA00023136"/>
    </source>
</evidence>
<name>A0ABM1SJP8_LIMPO</name>
<evidence type="ECO:0000256" key="6">
    <source>
        <dbReference type="ARBA" id="ARBA00022837"/>
    </source>
</evidence>
<sequence length="155" mass="18153">LPGELDAAMLLKILRACWRPLHILAEKPSLDLCRHLVMLRDPHISGKIAFKEIPGLLYTLQFWRAVFLKFEQHHQGRTSSFHLRPLLWEAGVTVSNKVLESLIIRFVKKSIVTLEDFLLTLVKLYLAHERYKTIERKMRENSLSLEEMILMTVYS</sequence>
<evidence type="ECO:0000256" key="3">
    <source>
        <dbReference type="ARBA" id="ARBA00022490"/>
    </source>
</evidence>
<keyword evidence="4" id="KW-0479">Metal-binding</keyword>
<dbReference type="PANTHER" id="PTHR46735">
    <property type="entry name" value="CALPAIN, SMALL SUBUNIT 1 A-RELATED"/>
    <property type="match status" value="1"/>
</dbReference>
<dbReference type="Gene3D" id="1.10.238.10">
    <property type="entry name" value="EF-hand"/>
    <property type="match status" value="1"/>
</dbReference>